<evidence type="ECO:0000256" key="13">
    <source>
        <dbReference type="ARBA" id="ARBA00022989"/>
    </source>
</evidence>
<dbReference type="Gene3D" id="2.60.120.430">
    <property type="entry name" value="Galactose-binding lectin"/>
    <property type="match status" value="1"/>
</dbReference>
<dbReference type="Pfam" id="PF07714">
    <property type="entry name" value="PK_Tyr_Ser-Thr"/>
    <property type="match status" value="1"/>
</dbReference>
<comment type="caution">
    <text evidence="22">The sequence shown here is derived from an EMBL/GenBank/DDBJ whole genome shotgun (WGS) entry which is preliminary data.</text>
</comment>
<evidence type="ECO:0000256" key="9">
    <source>
        <dbReference type="ARBA" id="ARBA00022737"/>
    </source>
</evidence>
<dbReference type="EMBL" id="JARBHA010000010">
    <property type="protein sequence ID" value="KAJ9690896.1"/>
    <property type="molecule type" value="Genomic_DNA"/>
</dbReference>
<keyword evidence="5" id="KW-0433">Leucine-rich repeat</keyword>
<evidence type="ECO:0000256" key="4">
    <source>
        <dbReference type="ARBA" id="ARBA00022553"/>
    </source>
</evidence>
<dbReference type="InterPro" id="IPR000719">
    <property type="entry name" value="Prot_kinase_dom"/>
</dbReference>
<feature type="region of interest" description="Disordered" evidence="19">
    <location>
        <begin position="835"/>
        <end position="869"/>
    </location>
</feature>
<dbReference type="Gene3D" id="3.80.10.10">
    <property type="entry name" value="Ribonuclease Inhibitor"/>
    <property type="match status" value="1"/>
</dbReference>
<evidence type="ECO:0000256" key="16">
    <source>
        <dbReference type="ARBA" id="ARBA00023180"/>
    </source>
</evidence>
<keyword evidence="6" id="KW-0808">Transferase</keyword>
<reference evidence="22 23" key="1">
    <citation type="journal article" date="2023" name="BMC Biotechnol.">
        <title>Vitis rotundifolia cv Carlos genome sequencing.</title>
        <authorList>
            <person name="Huff M."/>
            <person name="Hulse-Kemp A."/>
            <person name="Scheffler B."/>
            <person name="Youngblood R."/>
            <person name="Simpson S."/>
            <person name="Babiker E."/>
            <person name="Staton M."/>
        </authorList>
    </citation>
    <scope>NUCLEOTIDE SEQUENCE [LARGE SCALE GENOMIC DNA]</scope>
    <source>
        <tissue evidence="22">Leaf</tissue>
    </source>
</reference>
<dbReference type="InterPro" id="IPR001611">
    <property type="entry name" value="Leu-rich_rpt"/>
</dbReference>
<feature type="transmembrane region" description="Helical" evidence="20">
    <location>
        <begin position="552"/>
        <end position="573"/>
    </location>
</feature>
<dbReference type="InterPro" id="IPR021720">
    <property type="entry name" value="Malectin_dom"/>
</dbReference>
<dbReference type="Pfam" id="PF11721">
    <property type="entry name" value="Malectin"/>
    <property type="match status" value="1"/>
</dbReference>
<dbReference type="InterPro" id="IPR001245">
    <property type="entry name" value="Ser-Thr/Tyr_kinase_cat_dom"/>
</dbReference>
<evidence type="ECO:0000256" key="3">
    <source>
        <dbReference type="ARBA" id="ARBA00022527"/>
    </source>
</evidence>
<evidence type="ECO:0000313" key="23">
    <source>
        <dbReference type="Proteomes" id="UP001168098"/>
    </source>
</evidence>
<keyword evidence="11" id="KW-0418">Kinase</keyword>
<keyword evidence="15" id="KW-0675">Receptor</keyword>
<dbReference type="PANTHER" id="PTHR48006:SF72">
    <property type="entry name" value="LRR RECEPTOR-LIKE SERINE_THREONINE-PROTEIN KINASE RFK1-RELATED"/>
    <property type="match status" value="1"/>
</dbReference>
<evidence type="ECO:0000256" key="2">
    <source>
        <dbReference type="ARBA" id="ARBA00012513"/>
    </source>
</evidence>
<evidence type="ECO:0000256" key="19">
    <source>
        <dbReference type="SAM" id="MobiDB-lite"/>
    </source>
</evidence>
<evidence type="ECO:0000256" key="11">
    <source>
        <dbReference type="ARBA" id="ARBA00022777"/>
    </source>
</evidence>
<evidence type="ECO:0000259" key="21">
    <source>
        <dbReference type="PROSITE" id="PS50011"/>
    </source>
</evidence>
<dbReference type="PROSITE" id="PS50011">
    <property type="entry name" value="PROTEIN_KINASE_DOM"/>
    <property type="match status" value="1"/>
</dbReference>
<organism evidence="22 23">
    <name type="scientific">Vitis rotundifolia</name>
    <name type="common">Muscadine grape</name>
    <dbReference type="NCBI Taxonomy" id="103349"/>
    <lineage>
        <taxon>Eukaryota</taxon>
        <taxon>Viridiplantae</taxon>
        <taxon>Streptophyta</taxon>
        <taxon>Embryophyta</taxon>
        <taxon>Tracheophyta</taxon>
        <taxon>Spermatophyta</taxon>
        <taxon>Magnoliopsida</taxon>
        <taxon>eudicotyledons</taxon>
        <taxon>Gunneridae</taxon>
        <taxon>Pentapetalae</taxon>
        <taxon>rosids</taxon>
        <taxon>Vitales</taxon>
        <taxon>Vitaceae</taxon>
        <taxon>Viteae</taxon>
        <taxon>Vitis</taxon>
    </lineage>
</organism>
<dbReference type="InterPro" id="IPR051824">
    <property type="entry name" value="LRR_Rcpt-Like_S/T_Kinase"/>
</dbReference>
<keyword evidence="3" id="KW-0723">Serine/threonine-protein kinase</keyword>
<evidence type="ECO:0000256" key="5">
    <source>
        <dbReference type="ARBA" id="ARBA00022614"/>
    </source>
</evidence>
<evidence type="ECO:0000313" key="22">
    <source>
        <dbReference type="EMBL" id="KAJ9690896.1"/>
    </source>
</evidence>
<keyword evidence="12" id="KW-0067">ATP-binding</keyword>
<gene>
    <name evidence="22" type="ORF">PVL29_013179</name>
</gene>
<evidence type="ECO:0000256" key="12">
    <source>
        <dbReference type="ARBA" id="ARBA00022840"/>
    </source>
</evidence>
<dbReference type="InterPro" id="IPR011009">
    <property type="entry name" value="Kinase-like_dom_sf"/>
</dbReference>
<dbReference type="PANTHER" id="PTHR48006">
    <property type="entry name" value="LEUCINE-RICH REPEAT-CONTAINING PROTEIN DDB_G0281931-RELATED"/>
    <property type="match status" value="1"/>
</dbReference>
<keyword evidence="14 20" id="KW-0472">Membrane</keyword>
<evidence type="ECO:0000256" key="7">
    <source>
        <dbReference type="ARBA" id="ARBA00022692"/>
    </source>
</evidence>
<comment type="catalytic activity">
    <reaction evidence="18">
        <text>L-seryl-[protein] + ATP = O-phospho-L-seryl-[protein] + ADP + H(+)</text>
        <dbReference type="Rhea" id="RHEA:17989"/>
        <dbReference type="Rhea" id="RHEA-COMP:9863"/>
        <dbReference type="Rhea" id="RHEA-COMP:11604"/>
        <dbReference type="ChEBI" id="CHEBI:15378"/>
        <dbReference type="ChEBI" id="CHEBI:29999"/>
        <dbReference type="ChEBI" id="CHEBI:30616"/>
        <dbReference type="ChEBI" id="CHEBI:83421"/>
        <dbReference type="ChEBI" id="CHEBI:456216"/>
        <dbReference type="EC" id="2.7.11.1"/>
    </reaction>
</comment>
<dbReference type="FunFam" id="3.30.200.20:FF:000217">
    <property type="entry name" value="probable LRR receptor-like serine/threonine-protein kinase At1g53430"/>
    <property type="match status" value="1"/>
</dbReference>
<evidence type="ECO:0000256" key="15">
    <source>
        <dbReference type="ARBA" id="ARBA00023170"/>
    </source>
</evidence>
<dbReference type="GO" id="GO:0004674">
    <property type="term" value="F:protein serine/threonine kinase activity"/>
    <property type="evidence" value="ECO:0007669"/>
    <property type="project" value="UniProtKB-KW"/>
</dbReference>
<evidence type="ECO:0000256" key="8">
    <source>
        <dbReference type="ARBA" id="ARBA00022729"/>
    </source>
</evidence>
<evidence type="ECO:0000256" key="1">
    <source>
        <dbReference type="ARBA" id="ARBA00004479"/>
    </source>
</evidence>
<evidence type="ECO:0000256" key="20">
    <source>
        <dbReference type="SAM" id="Phobius"/>
    </source>
</evidence>
<keyword evidence="16" id="KW-0325">Glycoprotein</keyword>
<dbReference type="GO" id="GO:0016020">
    <property type="term" value="C:membrane"/>
    <property type="evidence" value="ECO:0007669"/>
    <property type="project" value="UniProtKB-SubCell"/>
</dbReference>
<dbReference type="Gene3D" id="1.10.510.10">
    <property type="entry name" value="Transferase(Phosphotransferase) domain 1"/>
    <property type="match status" value="1"/>
</dbReference>
<dbReference type="Gene3D" id="3.30.200.20">
    <property type="entry name" value="Phosphorylase Kinase, domain 1"/>
    <property type="match status" value="1"/>
</dbReference>
<feature type="domain" description="Protein kinase" evidence="21">
    <location>
        <begin position="609"/>
        <end position="863"/>
    </location>
</feature>
<keyword evidence="9" id="KW-0677">Repeat</keyword>
<keyword evidence="4" id="KW-0597">Phosphoprotein</keyword>
<dbReference type="GO" id="GO:0005524">
    <property type="term" value="F:ATP binding"/>
    <property type="evidence" value="ECO:0007669"/>
    <property type="project" value="UniProtKB-KW"/>
</dbReference>
<evidence type="ECO:0000256" key="10">
    <source>
        <dbReference type="ARBA" id="ARBA00022741"/>
    </source>
</evidence>
<dbReference type="SUPFAM" id="SSF52058">
    <property type="entry name" value="L domain-like"/>
    <property type="match status" value="1"/>
</dbReference>
<dbReference type="SUPFAM" id="SSF56112">
    <property type="entry name" value="Protein kinase-like (PK-like)"/>
    <property type="match status" value="1"/>
</dbReference>
<sequence>MWDITKHLSYKHNVIIVSHGIAGPNEQTPLIRLNKPSHRGWGLYRPTLNRLDVVCSPLWEKLTFYIRSTQFTEISLQHLLFQNMISHICSIEFKLPNIMYGIRHFCTKPYNINDRPTPWSYTPLTNQDGTLELFQFIQPHVINGAKSRKLSQTRPKSAFPNALSTKSAKNRKIRINDNNFNGTIPDFIQNWIQLTRLEMHASGLQGPIPSNISVLKNLNQLRISDINGTTQPFPVLDNIKSLRQLVLRNCNISGEIPLIIWRMTNLRVLFLTGNLLSGNISGSFLKDGVTIDLSYNNFTWQSPEQPACDNYNGAKLNLFQVFSKDNSLKGVLPCRTDLKCENYGHSLYVNCGGEKVKVNEDKRSITYEGDIARDDSDAKYYLSADNSNWGFSSSGDFMDDHNELNKDYIITSKSQISETLYNTARISPLSLTYFRYCLQNGSYSVHLHFAEIEFTNDSTYGSLGKRMFDIYAQDELAKKDFNIEDHAKGALKPYTLPFNATVTNNVLEIRFYFAGRGTTRIPQRGVYGPLISAISVDPNFTPPSEGGKTKTAPIIIGVVAACLICLALGIFWWRGNLRTKNGREKDFGGLDVHIGSFTLKQLKAATNNFDSINQIGEGGFGPGLLPDGTAIAVKQLSSKSTQGNREFLNEIGMISCLQHPNLVKLHGCCVKGNQLLLVYEYKENNSLARALLGLAFLHEESRLKIVHRDIKGTNACFLQQSGDIMELVDQKLGSEFNKKEAERMIKVALLCTNASPSLRPNMSEAVSMLEGITTIPDAIPEACSYSEDLRFKAIREYHKRTRSQVSEISKAWIQSTSASAHDLYDINMESYLRSRSTRQHNTEIESHLSEGTQTEMTSKHPWISSSSTSGQDLYSFNLESH</sequence>
<proteinExistence type="predicted"/>
<dbReference type="Pfam" id="PF00560">
    <property type="entry name" value="LRR_1"/>
    <property type="match status" value="1"/>
</dbReference>
<dbReference type="InterPro" id="IPR032675">
    <property type="entry name" value="LRR_dom_sf"/>
</dbReference>
<evidence type="ECO:0000256" key="17">
    <source>
        <dbReference type="ARBA" id="ARBA00047899"/>
    </source>
</evidence>
<dbReference type="EC" id="2.7.11.1" evidence="2"/>
<name>A0AA39DN93_VITRO</name>
<dbReference type="SMART" id="SM00220">
    <property type="entry name" value="S_TKc"/>
    <property type="match status" value="1"/>
</dbReference>
<keyword evidence="23" id="KW-1185">Reference proteome</keyword>
<evidence type="ECO:0000256" key="6">
    <source>
        <dbReference type="ARBA" id="ARBA00022679"/>
    </source>
</evidence>
<comment type="subcellular location">
    <subcellularLocation>
        <location evidence="1">Membrane</location>
        <topology evidence="1">Single-pass type I membrane protein</topology>
    </subcellularLocation>
</comment>
<dbReference type="FunFam" id="2.60.120.430:FF:000004">
    <property type="entry name" value="Putative leucine-rich repeat receptor-like serine/threonine-protein kinase"/>
    <property type="match status" value="1"/>
</dbReference>
<keyword evidence="13 20" id="KW-1133">Transmembrane helix</keyword>
<dbReference type="Proteomes" id="UP001168098">
    <property type="component" value="Unassembled WGS sequence"/>
</dbReference>
<protein>
    <recommendedName>
        <fullName evidence="2">non-specific serine/threonine protein kinase</fullName>
        <ecNumber evidence="2">2.7.11.1</ecNumber>
    </recommendedName>
</protein>
<evidence type="ECO:0000256" key="18">
    <source>
        <dbReference type="ARBA" id="ARBA00048679"/>
    </source>
</evidence>
<evidence type="ECO:0000256" key="14">
    <source>
        <dbReference type="ARBA" id="ARBA00023136"/>
    </source>
</evidence>
<keyword evidence="7 20" id="KW-0812">Transmembrane</keyword>
<dbReference type="AlphaFoldDB" id="A0AA39DN93"/>
<accession>A0AA39DN93</accession>
<keyword evidence="8" id="KW-0732">Signal</keyword>
<comment type="catalytic activity">
    <reaction evidence="17">
        <text>L-threonyl-[protein] + ATP = O-phospho-L-threonyl-[protein] + ADP + H(+)</text>
        <dbReference type="Rhea" id="RHEA:46608"/>
        <dbReference type="Rhea" id="RHEA-COMP:11060"/>
        <dbReference type="Rhea" id="RHEA-COMP:11605"/>
        <dbReference type="ChEBI" id="CHEBI:15378"/>
        <dbReference type="ChEBI" id="CHEBI:30013"/>
        <dbReference type="ChEBI" id="CHEBI:30616"/>
        <dbReference type="ChEBI" id="CHEBI:61977"/>
        <dbReference type="ChEBI" id="CHEBI:456216"/>
        <dbReference type="EC" id="2.7.11.1"/>
    </reaction>
</comment>
<keyword evidence="10" id="KW-0547">Nucleotide-binding</keyword>